<keyword evidence="4" id="KW-1185">Reference proteome</keyword>
<gene>
    <name evidence="3" type="ORF">MARPO_0005s0068</name>
</gene>
<feature type="coiled-coil region" evidence="1">
    <location>
        <begin position="39"/>
        <end position="73"/>
    </location>
</feature>
<dbReference type="AlphaFoldDB" id="A0A2R6XQN2"/>
<dbReference type="Gramene" id="Mp1g05390.1">
    <property type="protein sequence ID" value="Mp1g05390.1.cds"/>
    <property type="gene ID" value="Mp1g05390"/>
</dbReference>
<evidence type="ECO:0000256" key="1">
    <source>
        <dbReference type="SAM" id="Coils"/>
    </source>
</evidence>
<protein>
    <submittedName>
        <fullName evidence="3">Uncharacterized protein</fullName>
    </submittedName>
</protein>
<evidence type="ECO:0000313" key="4">
    <source>
        <dbReference type="Proteomes" id="UP000244005"/>
    </source>
</evidence>
<feature type="compositionally biased region" description="Polar residues" evidence="2">
    <location>
        <begin position="12"/>
        <end position="21"/>
    </location>
</feature>
<dbReference type="EMBL" id="KZ772677">
    <property type="protein sequence ID" value="PTQ48408.1"/>
    <property type="molecule type" value="Genomic_DNA"/>
</dbReference>
<reference evidence="4" key="1">
    <citation type="journal article" date="2017" name="Cell">
        <title>Insights into land plant evolution garnered from the Marchantia polymorpha genome.</title>
        <authorList>
            <person name="Bowman J.L."/>
            <person name="Kohchi T."/>
            <person name="Yamato K.T."/>
            <person name="Jenkins J."/>
            <person name="Shu S."/>
            <person name="Ishizaki K."/>
            <person name="Yamaoka S."/>
            <person name="Nishihama R."/>
            <person name="Nakamura Y."/>
            <person name="Berger F."/>
            <person name="Adam C."/>
            <person name="Aki S.S."/>
            <person name="Althoff F."/>
            <person name="Araki T."/>
            <person name="Arteaga-Vazquez M.A."/>
            <person name="Balasubrmanian S."/>
            <person name="Barry K."/>
            <person name="Bauer D."/>
            <person name="Boehm C.R."/>
            <person name="Briginshaw L."/>
            <person name="Caballero-Perez J."/>
            <person name="Catarino B."/>
            <person name="Chen F."/>
            <person name="Chiyoda S."/>
            <person name="Chovatia M."/>
            <person name="Davies K.M."/>
            <person name="Delmans M."/>
            <person name="Demura T."/>
            <person name="Dierschke T."/>
            <person name="Dolan L."/>
            <person name="Dorantes-Acosta A.E."/>
            <person name="Eklund D.M."/>
            <person name="Florent S.N."/>
            <person name="Flores-Sandoval E."/>
            <person name="Fujiyama A."/>
            <person name="Fukuzawa H."/>
            <person name="Galik B."/>
            <person name="Grimanelli D."/>
            <person name="Grimwood J."/>
            <person name="Grossniklaus U."/>
            <person name="Hamada T."/>
            <person name="Haseloff J."/>
            <person name="Hetherington A.J."/>
            <person name="Higo A."/>
            <person name="Hirakawa Y."/>
            <person name="Hundley H.N."/>
            <person name="Ikeda Y."/>
            <person name="Inoue K."/>
            <person name="Inoue S.I."/>
            <person name="Ishida S."/>
            <person name="Jia Q."/>
            <person name="Kakita M."/>
            <person name="Kanazawa T."/>
            <person name="Kawai Y."/>
            <person name="Kawashima T."/>
            <person name="Kennedy M."/>
            <person name="Kinose K."/>
            <person name="Kinoshita T."/>
            <person name="Kohara Y."/>
            <person name="Koide E."/>
            <person name="Komatsu K."/>
            <person name="Kopischke S."/>
            <person name="Kubo M."/>
            <person name="Kyozuka J."/>
            <person name="Lagercrantz U."/>
            <person name="Lin S.S."/>
            <person name="Lindquist E."/>
            <person name="Lipzen A.M."/>
            <person name="Lu C.W."/>
            <person name="De Luna E."/>
            <person name="Martienssen R.A."/>
            <person name="Minamino N."/>
            <person name="Mizutani M."/>
            <person name="Mizutani M."/>
            <person name="Mochizuki N."/>
            <person name="Monte I."/>
            <person name="Mosher R."/>
            <person name="Nagasaki H."/>
            <person name="Nakagami H."/>
            <person name="Naramoto S."/>
            <person name="Nishitani K."/>
            <person name="Ohtani M."/>
            <person name="Okamoto T."/>
            <person name="Okumura M."/>
            <person name="Phillips J."/>
            <person name="Pollak B."/>
            <person name="Reinders A."/>
            <person name="Rovekamp M."/>
            <person name="Sano R."/>
            <person name="Sawa S."/>
            <person name="Schmid M.W."/>
            <person name="Shirakawa M."/>
            <person name="Solano R."/>
            <person name="Spunde A."/>
            <person name="Suetsugu N."/>
            <person name="Sugano S."/>
            <person name="Sugiyama A."/>
            <person name="Sun R."/>
            <person name="Suzuki Y."/>
            <person name="Takenaka M."/>
            <person name="Takezawa D."/>
            <person name="Tomogane H."/>
            <person name="Tsuzuki M."/>
            <person name="Ueda T."/>
            <person name="Umeda M."/>
            <person name="Ward J.M."/>
            <person name="Watanabe Y."/>
            <person name="Yazaki K."/>
            <person name="Yokoyama R."/>
            <person name="Yoshitake Y."/>
            <person name="Yotsui I."/>
            <person name="Zachgo S."/>
            <person name="Schmutz J."/>
        </authorList>
    </citation>
    <scope>NUCLEOTIDE SEQUENCE [LARGE SCALE GENOMIC DNA]</scope>
    <source>
        <strain evidence="4">Tak-1</strain>
    </source>
</reference>
<feature type="region of interest" description="Disordered" evidence="2">
    <location>
        <begin position="1"/>
        <end position="21"/>
    </location>
</feature>
<evidence type="ECO:0000313" key="3">
    <source>
        <dbReference type="EMBL" id="PTQ48408.1"/>
    </source>
</evidence>
<organism evidence="3 4">
    <name type="scientific">Marchantia polymorpha</name>
    <name type="common">Common liverwort</name>
    <name type="synonym">Marchantia aquatica</name>
    <dbReference type="NCBI Taxonomy" id="3197"/>
    <lineage>
        <taxon>Eukaryota</taxon>
        <taxon>Viridiplantae</taxon>
        <taxon>Streptophyta</taxon>
        <taxon>Embryophyta</taxon>
        <taxon>Marchantiophyta</taxon>
        <taxon>Marchantiopsida</taxon>
        <taxon>Marchantiidae</taxon>
        <taxon>Marchantiales</taxon>
        <taxon>Marchantiaceae</taxon>
        <taxon>Marchantia</taxon>
    </lineage>
</organism>
<name>A0A2R6XQN2_MARPO</name>
<dbReference type="Proteomes" id="UP000244005">
    <property type="component" value="Unassembled WGS sequence"/>
</dbReference>
<accession>A0A2R6XQN2</accession>
<proteinExistence type="predicted"/>
<sequence length="100" mass="11482">MEGPPPSPSSSKSTDGRQISASDEFQNLTFMRQLHDSNLKKMQTLLEIHQKKVMEHEKALEEQQELVKLIRRSEFLDAHEKNKLLEDLKALSFTRMSGGT</sequence>
<evidence type="ECO:0000256" key="2">
    <source>
        <dbReference type="SAM" id="MobiDB-lite"/>
    </source>
</evidence>
<keyword evidence="1" id="KW-0175">Coiled coil</keyword>